<dbReference type="AlphaFoldDB" id="A0A9P4Q7R4"/>
<feature type="signal peptide" evidence="2">
    <location>
        <begin position="1"/>
        <end position="21"/>
    </location>
</feature>
<sequence>MVVAVAVAVVVVLVVLVTVWCRCHSCATDAALSCMEKLRIYRGGRHDGGRDASLPLPLAPMQPPGVESQEDAGRLHRSSRARKYCHVSVACSVTQSHQTSKTNPPNREMMDAGDKGVPQTCGSRAEAIDALADPSHL</sequence>
<organism evidence="3 4">
    <name type="scientific">Polychaeton citri CBS 116435</name>
    <dbReference type="NCBI Taxonomy" id="1314669"/>
    <lineage>
        <taxon>Eukaryota</taxon>
        <taxon>Fungi</taxon>
        <taxon>Dikarya</taxon>
        <taxon>Ascomycota</taxon>
        <taxon>Pezizomycotina</taxon>
        <taxon>Dothideomycetes</taxon>
        <taxon>Dothideomycetidae</taxon>
        <taxon>Capnodiales</taxon>
        <taxon>Capnodiaceae</taxon>
        <taxon>Polychaeton</taxon>
    </lineage>
</organism>
<evidence type="ECO:0000313" key="4">
    <source>
        <dbReference type="Proteomes" id="UP000799441"/>
    </source>
</evidence>
<comment type="caution">
    <text evidence="3">The sequence shown here is derived from an EMBL/GenBank/DDBJ whole genome shotgun (WGS) entry which is preliminary data.</text>
</comment>
<protein>
    <recommendedName>
        <fullName evidence="5">Secreted protein</fullName>
    </recommendedName>
</protein>
<gene>
    <name evidence="3" type="ORF">K431DRAFT_108186</name>
</gene>
<evidence type="ECO:0000256" key="2">
    <source>
        <dbReference type="SAM" id="SignalP"/>
    </source>
</evidence>
<evidence type="ECO:0000256" key="1">
    <source>
        <dbReference type="SAM" id="MobiDB-lite"/>
    </source>
</evidence>
<name>A0A9P4Q7R4_9PEZI</name>
<proteinExistence type="predicted"/>
<feature type="chain" id="PRO_5040443371" description="Secreted protein" evidence="2">
    <location>
        <begin position="22"/>
        <end position="137"/>
    </location>
</feature>
<keyword evidence="4" id="KW-1185">Reference proteome</keyword>
<feature type="region of interest" description="Disordered" evidence="1">
    <location>
        <begin position="51"/>
        <end position="77"/>
    </location>
</feature>
<reference evidence="3" key="1">
    <citation type="journal article" date="2020" name="Stud. Mycol.">
        <title>101 Dothideomycetes genomes: a test case for predicting lifestyles and emergence of pathogens.</title>
        <authorList>
            <person name="Haridas S."/>
            <person name="Albert R."/>
            <person name="Binder M."/>
            <person name="Bloem J."/>
            <person name="Labutti K."/>
            <person name="Salamov A."/>
            <person name="Andreopoulos B."/>
            <person name="Baker S."/>
            <person name="Barry K."/>
            <person name="Bills G."/>
            <person name="Bluhm B."/>
            <person name="Cannon C."/>
            <person name="Castanera R."/>
            <person name="Culley D."/>
            <person name="Daum C."/>
            <person name="Ezra D."/>
            <person name="Gonzalez J."/>
            <person name="Henrissat B."/>
            <person name="Kuo A."/>
            <person name="Liang C."/>
            <person name="Lipzen A."/>
            <person name="Lutzoni F."/>
            <person name="Magnuson J."/>
            <person name="Mondo S."/>
            <person name="Nolan M."/>
            <person name="Ohm R."/>
            <person name="Pangilinan J."/>
            <person name="Park H.-J."/>
            <person name="Ramirez L."/>
            <person name="Alfaro M."/>
            <person name="Sun H."/>
            <person name="Tritt A."/>
            <person name="Yoshinaga Y."/>
            <person name="Zwiers L.-H."/>
            <person name="Turgeon B."/>
            <person name="Goodwin S."/>
            <person name="Spatafora J."/>
            <person name="Crous P."/>
            <person name="Grigoriev I."/>
        </authorList>
    </citation>
    <scope>NUCLEOTIDE SEQUENCE</scope>
    <source>
        <strain evidence="3">CBS 116435</strain>
    </source>
</reference>
<evidence type="ECO:0000313" key="3">
    <source>
        <dbReference type="EMBL" id="KAF2719719.1"/>
    </source>
</evidence>
<feature type="compositionally biased region" description="Polar residues" evidence="1">
    <location>
        <begin position="94"/>
        <end position="105"/>
    </location>
</feature>
<feature type="region of interest" description="Disordered" evidence="1">
    <location>
        <begin position="94"/>
        <end position="118"/>
    </location>
</feature>
<accession>A0A9P4Q7R4</accession>
<dbReference type="Proteomes" id="UP000799441">
    <property type="component" value="Unassembled WGS sequence"/>
</dbReference>
<dbReference type="EMBL" id="MU003808">
    <property type="protein sequence ID" value="KAF2719719.1"/>
    <property type="molecule type" value="Genomic_DNA"/>
</dbReference>
<evidence type="ECO:0008006" key="5">
    <source>
        <dbReference type="Google" id="ProtNLM"/>
    </source>
</evidence>
<keyword evidence="2" id="KW-0732">Signal</keyword>